<keyword evidence="2" id="KW-0255">Endonuclease</keyword>
<evidence type="ECO:0000313" key="2">
    <source>
        <dbReference type="EMBL" id="QQM97167.1"/>
    </source>
</evidence>
<dbReference type="InterPro" id="IPR003615">
    <property type="entry name" value="HNH_nuc"/>
</dbReference>
<feature type="domain" description="HNH nuclease" evidence="1">
    <location>
        <begin position="233"/>
        <end position="260"/>
    </location>
</feature>
<name>A0A7T7SVI2_STAPS</name>
<dbReference type="Pfam" id="PF13392">
    <property type="entry name" value="HNH_3"/>
    <property type="match status" value="1"/>
</dbReference>
<reference evidence="2 3" key="1">
    <citation type="submission" date="2020-12" db="EMBL/GenBank/DDBJ databases">
        <title>Whole genome sequencing and de novo assembly of Staphylococcus pseudintermedius: a novel pangenome approach to unravel pathogenesis of canine pyoderma.</title>
        <authorList>
            <person name="Ferrer L."/>
            <person name="Perez D."/>
            <person name="Fonticoba R."/>
            <person name="Vines J."/>
            <person name="Fabregas N."/>
            <person name="Madronero S."/>
            <person name="Meroni G."/>
            <person name="Martino P."/>
            <person name="Martinez S."/>
            <person name="Cusco A."/>
            <person name="Migura L."/>
            <person name="Francino O."/>
        </authorList>
    </citation>
    <scope>NUCLEOTIDE SEQUENCE [LARGE SCALE GENOMIC DNA]</scope>
    <source>
        <strain evidence="2 3">HSP080</strain>
    </source>
</reference>
<protein>
    <submittedName>
        <fullName evidence="2">HNH endonuclease</fullName>
    </submittedName>
</protein>
<keyword evidence="2" id="KW-0378">Hydrolase</keyword>
<dbReference type="AlphaFoldDB" id="A0A7T7SVI2"/>
<dbReference type="EMBL" id="CP066884">
    <property type="protein sequence ID" value="QQM97167.1"/>
    <property type="molecule type" value="Genomic_DNA"/>
</dbReference>
<dbReference type="Proteomes" id="UP000595859">
    <property type="component" value="Chromosome"/>
</dbReference>
<dbReference type="Gene3D" id="3.90.75.20">
    <property type="match status" value="1"/>
</dbReference>
<evidence type="ECO:0000313" key="3">
    <source>
        <dbReference type="Proteomes" id="UP000595859"/>
    </source>
</evidence>
<dbReference type="SUPFAM" id="SSF54060">
    <property type="entry name" value="His-Me finger endonucleases"/>
    <property type="match status" value="1"/>
</dbReference>
<accession>A0A7T7SVI2</accession>
<dbReference type="GO" id="GO:0004519">
    <property type="term" value="F:endonuclease activity"/>
    <property type="evidence" value="ECO:0007669"/>
    <property type="project" value="UniProtKB-KW"/>
</dbReference>
<sequence>MNNESTIKWLNALLKKKKARKLHYYPDVVITADKEFYNIDTGEQLISKRNKLALKKQAGEIHTINVNNCYKFLFELKSQRKRAIIKNKLYIAKNDSDTVNEWDMRTYSMKPLSKLGSVVILDEDEEVRQLEPHHVKALLAQTNSKINDDDINESDMYSYLKVSNKGRLMYGTVFNKKLTGLHDRSHTAPYKCHNLKIIKDKSITMYAHRIMAIVFLWKEYQALLDKGVPHHLIVVHHRDANKHNNNLSNLEWVSTAENNRHAREYYKNKHIDENN</sequence>
<organism evidence="2 3">
    <name type="scientific">Staphylococcus pseudintermedius</name>
    <dbReference type="NCBI Taxonomy" id="283734"/>
    <lineage>
        <taxon>Bacteria</taxon>
        <taxon>Bacillati</taxon>
        <taxon>Bacillota</taxon>
        <taxon>Bacilli</taxon>
        <taxon>Bacillales</taxon>
        <taxon>Staphylococcaceae</taxon>
        <taxon>Staphylococcus</taxon>
        <taxon>Staphylococcus intermedius group</taxon>
    </lineage>
</organism>
<gene>
    <name evidence="2" type="ORF">JGZ15_06345</name>
</gene>
<dbReference type="InterPro" id="IPR044925">
    <property type="entry name" value="His-Me_finger_sf"/>
</dbReference>
<proteinExistence type="predicted"/>
<keyword evidence="2" id="KW-0540">Nuclease</keyword>
<dbReference type="RefSeq" id="WP_140241618.1">
    <property type="nucleotide sequence ID" value="NZ_BAAFJE010000074.1"/>
</dbReference>
<evidence type="ECO:0000259" key="1">
    <source>
        <dbReference type="Pfam" id="PF13392"/>
    </source>
</evidence>